<protein>
    <submittedName>
        <fullName evidence="1">Uncharacterized protein</fullName>
    </submittedName>
</protein>
<evidence type="ECO:0000313" key="2">
    <source>
        <dbReference type="Proteomes" id="UP000233551"/>
    </source>
</evidence>
<reference evidence="1 2" key="1">
    <citation type="submission" date="2017-11" db="EMBL/GenBank/DDBJ databases">
        <title>De-novo sequencing of pomegranate (Punica granatum L.) genome.</title>
        <authorList>
            <person name="Akparov Z."/>
            <person name="Amiraslanov A."/>
            <person name="Hajiyeva S."/>
            <person name="Abbasov M."/>
            <person name="Kaur K."/>
            <person name="Hamwieh A."/>
            <person name="Solovyev V."/>
            <person name="Salamov A."/>
            <person name="Braich B."/>
            <person name="Kosarev P."/>
            <person name="Mahmoud A."/>
            <person name="Hajiyev E."/>
            <person name="Babayeva S."/>
            <person name="Izzatullayeva V."/>
            <person name="Mammadov A."/>
            <person name="Mammadov A."/>
            <person name="Sharifova S."/>
            <person name="Ojaghi J."/>
            <person name="Eynullazada K."/>
            <person name="Bayramov B."/>
            <person name="Abdulazimova A."/>
            <person name="Shahmuradov I."/>
        </authorList>
    </citation>
    <scope>NUCLEOTIDE SEQUENCE [LARGE SCALE GENOMIC DNA]</scope>
    <source>
        <strain evidence="2">cv. AG2017</strain>
        <tissue evidence="1">Leaf</tissue>
    </source>
</reference>
<dbReference type="STRING" id="22663.A0A2I0J0P9"/>
<dbReference type="EMBL" id="PGOL01002237">
    <property type="protein sequence ID" value="PKI49510.1"/>
    <property type="molecule type" value="Genomic_DNA"/>
</dbReference>
<dbReference type="AlphaFoldDB" id="A0A2I0J0P9"/>
<organism evidence="1 2">
    <name type="scientific">Punica granatum</name>
    <name type="common">Pomegranate</name>
    <dbReference type="NCBI Taxonomy" id="22663"/>
    <lineage>
        <taxon>Eukaryota</taxon>
        <taxon>Viridiplantae</taxon>
        <taxon>Streptophyta</taxon>
        <taxon>Embryophyta</taxon>
        <taxon>Tracheophyta</taxon>
        <taxon>Spermatophyta</taxon>
        <taxon>Magnoliopsida</taxon>
        <taxon>eudicotyledons</taxon>
        <taxon>Gunneridae</taxon>
        <taxon>Pentapetalae</taxon>
        <taxon>rosids</taxon>
        <taxon>malvids</taxon>
        <taxon>Myrtales</taxon>
        <taxon>Lythraceae</taxon>
        <taxon>Punica</taxon>
    </lineage>
</organism>
<keyword evidence="2" id="KW-1185">Reference proteome</keyword>
<dbReference type="OrthoDB" id="1918054at2759"/>
<dbReference type="PANTHER" id="PTHR33601">
    <property type="entry name" value="PROTEIN LITTLE ZIPPER 4"/>
    <property type="match status" value="1"/>
</dbReference>
<dbReference type="Proteomes" id="UP000233551">
    <property type="component" value="Unassembled WGS sequence"/>
</dbReference>
<proteinExistence type="predicted"/>
<dbReference type="PANTHER" id="PTHR33601:SF21">
    <property type="entry name" value="PROTEIN LITTLE ZIPPER 1-LIKE"/>
    <property type="match status" value="1"/>
</dbReference>
<gene>
    <name evidence="1" type="ORF">CRG98_030127</name>
</gene>
<name>A0A2I0J0P9_PUNGR</name>
<comment type="caution">
    <text evidence="1">The sequence shown here is derived from an EMBL/GenBank/DDBJ whole genome shotgun (WGS) entry which is preliminary data.</text>
</comment>
<dbReference type="InterPro" id="IPR039312">
    <property type="entry name" value="ZPR"/>
</dbReference>
<dbReference type="GeneID" id="116203986"/>
<evidence type="ECO:0000313" key="1">
    <source>
        <dbReference type="EMBL" id="PKI49510.1"/>
    </source>
</evidence>
<accession>A0A2I0J0P9</accession>
<sequence length="114" mass="13380">MCMNTEEWVSTRSFGFSTKTHRSKRSKVRVYLLMRRRSEQISGRDMELKNLRLYLENQSIIEENEKLRKKANVLYQEKLVLVSELQKKFPPIGCSPPVVYPIADSVINKEVTLC</sequence>